<comment type="caution">
    <text evidence="3">The sequence shown here is derived from an EMBL/GenBank/DDBJ whole genome shotgun (WGS) entry which is preliminary data.</text>
</comment>
<dbReference type="RefSeq" id="WP_183215861.1">
    <property type="nucleotide sequence ID" value="NZ_CAJFZW010000010.1"/>
</dbReference>
<evidence type="ECO:0000313" key="3">
    <source>
        <dbReference type="EMBL" id="MBB5739613.1"/>
    </source>
</evidence>
<accession>A0A7W9C5T8</accession>
<proteinExistence type="predicted"/>
<sequence>MKTVLIAAAALAACAAAAPASAAEVEIRNAVARVVVIVEDRQDVAVEVTQGRSRLPALQVRRQGRDVRIDGGLRSNRMWSGDVRNCNAGRAGAAQPGEGASVEVRNLGRVRLEEAPLIVLRTPRDVDVSAEGAVFGAVGRGAHDVRLENAGCGLWNIANISGALLLKSLGTGALRAGISQSATVALSGSSDISVGSNRRFTGAVSGSGSIQVSEVIGNVNAVIGGSGNITIRSGTVDNLVAMIGGSGNITVHATVLNADAAISGSGDVRIRCLSGARTQAVRGSGRLVIGNQENEEIGRCN</sequence>
<feature type="signal peptide" evidence="1">
    <location>
        <begin position="1"/>
        <end position="22"/>
    </location>
</feature>
<reference evidence="3 4" key="1">
    <citation type="submission" date="2020-08" db="EMBL/GenBank/DDBJ databases">
        <title>Genomic Encyclopedia of Type Strains, Phase IV (KMG-IV): sequencing the most valuable type-strain genomes for metagenomic binning, comparative biology and taxonomic classification.</title>
        <authorList>
            <person name="Goeker M."/>
        </authorList>
    </citation>
    <scope>NUCLEOTIDE SEQUENCE [LARGE SCALE GENOMIC DNA]</scope>
    <source>
        <strain evidence="3 4">DSM 4731</strain>
    </source>
</reference>
<dbReference type="Pfam" id="PF10988">
    <property type="entry name" value="DUF2807"/>
    <property type="match status" value="1"/>
</dbReference>
<dbReference type="GeneID" id="88838449"/>
<feature type="chain" id="PRO_5031565046" description="Putative auto-transporter adhesin head GIN domain-containing protein" evidence="1">
    <location>
        <begin position="23"/>
        <end position="301"/>
    </location>
</feature>
<dbReference type="Proteomes" id="UP000527324">
    <property type="component" value="Unassembled WGS sequence"/>
</dbReference>
<protein>
    <recommendedName>
        <fullName evidence="2">Putative auto-transporter adhesin head GIN domain-containing protein</fullName>
    </recommendedName>
</protein>
<keyword evidence="1" id="KW-0732">Signal</keyword>
<dbReference type="AlphaFoldDB" id="A0A7W9C5T8"/>
<evidence type="ECO:0000259" key="2">
    <source>
        <dbReference type="Pfam" id="PF10988"/>
    </source>
</evidence>
<organism evidence="3 4">
    <name type="scientific">Brevundimonas aurantiaca</name>
    <dbReference type="NCBI Taxonomy" id="74316"/>
    <lineage>
        <taxon>Bacteria</taxon>
        <taxon>Pseudomonadati</taxon>
        <taxon>Pseudomonadota</taxon>
        <taxon>Alphaproteobacteria</taxon>
        <taxon>Caulobacterales</taxon>
        <taxon>Caulobacteraceae</taxon>
        <taxon>Brevundimonas</taxon>
    </lineage>
</organism>
<dbReference type="InterPro" id="IPR021255">
    <property type="entry name" value="DUF2807"/>
</dbReference>
<dbReference type="EMBL" id="JACHOQ010000002">
    <property type="protein sequence ID" value="MBB5739613.1"/>
    <property type="molecule type" value="Genomic_DNA"/>
</dbReference>
<name>A0A7W9C5T8_9CAUL</name>
<feature type="domain" description="Putative auto-transporter adhesin head GIN" evidence="2">
    <location>
        <begin position="179"/>
        <end position="271"/>
    </location>
</feature>
<keyword evidence="4" id="KW-1185">Reference proteome</keyword>
<evidence type="ECO:0000256" key="1">
    <source>
        <dbReference type="SAM" id="SignalP"/>
    </source>
</evidence>
<evidence type="ECO:0000313" key="4">
    <source>
        <dbReference type="Proteomes" id="UP000527324"/>
    </source>
</evidence>
<dbReference type="Gene3D" id="2.160.20.120">
    <property type="match status" value="2"/>
</dbReference>
<gene>
    <name evidence="3" type="ORF">GGQ93_001315</name>
</gene>